<keyword evidence="2" id="KW-1185">Reference proteome</keyword>
<organism evidence="1 2">
    <name type="scientific">Stieleria neptunia</name>
    <dbReference type="NCBI Taxonomy" id="2527979"/>
    <lineage>
        <taxon>Bacteria</taxon>
        <taxon>Pseudomonadati</taxon>
        <taxon>Planctomycetota</taxon>
        <taxon>Planctomycetia</taxon>
        <taxon>Pirellulales</taxon>
        <taxon>Pirellulaceae</taxon>
        <taxon>Stieleria</taxon>
    </lineage>
</organism>
<sequence length="59" mass="6487">MTASVRLGESQKTYWESVASAWSLKAVLTEPVWPVTAGEPVGDLQRALAEQTSCRMTVY</sequence>
<dbReference type="KEGG" id="snep:Enr13x_34430"/>
<gene>
    <name evidence="1" type="ORF">Enr13x_34430</name>
</gene>
<dbReference type="Proteomes" id="UP000319004">
    <property type="component" value="Chromosome"/>
</dbReference>
<accession>A0A518HRW3</accession>
<evidence type="ECO:0000313" key="1">
    <source>
        <dbReference type="EMBL" id="QDV43586.1"/>
    </source>
</evidence>
<reference evidence="1 2" key="1">
    <citation type="submission" date="2019-03" db="EMBL/GenBank/DDBJ databases">
        <title>Deep-cultivation of Planctomycetes and their phenomic and genomic characterization uncovers novel biology.</title>
        <authorList>
            <person name="Wiegand S."/>
            <person name="Jogler M."/>
            <person name="Boedeker C."/>
            <person name="Pinto D."/>
            <person name="Vollmers J."/>
            <person name="Rivas-Marin E."/>
            <person name="Kohn T."/>
            <person name="Peeters S.H."/>
            <person name="Heuer A."/>
            <person name="Rast P."/>
            <person name="Oberbeckmann S."/>
            <person name="Bunk B."/>
            <person name="Jeske O."/>
            <person name="Meyerdierks A."/>
            <person name="Storesund J.E."/>
            <person name="Kallscheuer N."/>
            <person name="Luecker S."/>
            <person name="Lage O.M."/>
            <person name="Pohl T."/>
            <person name="Merkel B.J."/>
            <person name="Hornburger P."/>
            <person name="Mueller R.-W."/>
            <person name="Bruemmer F."/>
            <person name="Labrenz M."/>
            <person name="Spormann A.M."/>
            <person name="Op den Camp H."/>
            <person name="Overmann J."/>
            <person name="Amann R."/>
            <person name="Jetten M.S.M."/>
            <person name="Mascher T."/>
            <person name="Medema M.H."/>
            <person name="Devos D.P."/>
            <person name="Kaster A.-K."/>
            <person name="Ovreas L."/>
            <person name="Rohde M."/>
            <person name="Galperin M.Y."/>
            <person name="Jogler C."/>
        </authorList>
    </citation>
    <scope>NUCLEOTIDE SEQUENCE [LARGE SCALE GENOMIC DNA]</scope>
    <source>
        <strain evidence="1 2">Enr13</strain>
    </source>
</reference>
<protein>
    <submittedName>
        <fullName evidence="1">Uncharacterized protein</fullName>
    </submittedName>
</protein>
<dbReference type="AlphaFoldDB" id="A0A518HRW3"/>
<evidence type="ECO:0000313" key="2">
    <source>
        <dbReference type="Proteomes" id="UP000319004"/>
    </source>
</evidence>
<proteinExistence type="predicted"/>
<name>A0A518HRW3_9BACT</name>
<dbReference type="EMBL" id="CP037423">
    <property type="protein sequence ID" value="QDV43586.1"/>
    <property type="molecule type" value="Genomic_DNA"/>
</dbReference>